<organism evidence="3 4">
    <name type="scientific">Phormidium yuhuli AB48</name>
    <dbReference type="NCBI Taxonomy" id="2940671"/>
    <lineage>
        <taxon>Bacteria</taxon>
        <taxon>Bacillati</taxon>
        <taxon>Cyanobacteriota</taxon>
        <taxon>Cyanophyceae</taxon>
        <taxon>Oscillatoriophycideae</taxon>
        <taxon>Oscillatoriales</taxon>
        <taxon>Oscillatoriaceae</taxon>
        <taxon>Phormidium</taxon>
        <taxon>Phormidium yuhuli</taxon>
    </lineage>
</organism>
<feature type="region of interest" description="Disordered" evidence="1">
    <location>
        <begin position="28"/>
        <end position="94"/>
    </location>
</feature>
<sequence>MNNLKRLFGLGLVLALIWTLSSPIALAEPQSPATPTVQLAKSTSDRNPPHVPVRSPKSGSCQCPYDTDKAGRSCGKRSAYSRPGGESPRCYKDD</sequence>
<dbReference type="RefSeq" id="WP_252661022.1">
    <property type="nucleotide sequence ID" value="NZ_CP098611.1"/>
</dbReference>
<feature type="compositionally biased region" description="Polar residues" evidence="1">
    <location>
        <begin position="31"/>
        <end position="42"/>
    </location>
</feature>
<keyword evidence="2" id="KW-0732">Signal</keyword>
<feature type="signal peptide" evidence="2">
    <location>
        <begin position="1"/>
        <end position="27"/>
    </location>
</feature>
<proteinExistence type="predicted"/>
<protein>
    <submittedName>
        <fullName evidence="3">Uncharacterized protein</fullName>
    </submittedName>
</protein>
<gene>
    <name evidence="3" type="ORF">NEA10_13170</name>
</gene>
<reference evidence="3" key="1">
    <citation type="submission" date="2022-06" db="EMBL/GenBank/DDBJ databases">
        <title>Genome sequence of Phormidium yuhuli AB48 isolated from an industrial photobioreactor environment.</title>
        <authorList>
            <person name="Qiu Y."/>
            <person name="Noonan A.J.C."/>
            <person name="Dofher K."/>
            <person name="Koch M."/>
            <person name="Kieft B."/>
            <person name="Lin X."/>
            <person name="Ziels R.M."/>
            <person name="Hallam S.J."/>
        </authorList>
    </citation>
    <scope>NUCLEOTIDE SEQUENCE</scope>
    <source>
        <strain evidence="3">AB48</strain>
    </source>
</reference>
<feature type="chain" id="PRO_5046054044" evidence="2">
    <location>
        <begin position="28"/>
        <end position="94"/>
    </location>
</feature>
<accession>A0ABY5ALW1</accession>
<evidence type="ECO:0000313" key="4">
    <source>
        <dbReference type="Proteomes" id="UP001056708"/>
    </source>
</evidence>
<evidence type="ECO:0000313" key="3">
    <source>
        <dbReference type="EMBL" id="USR89812.1"/>
    </source>
</evidence>
<name>A0ABY5ALW1_9CYAN</name>
<evidence type="ECO:0000256" key="1">
    <source>
        <dbReference type="SAM" id="MobiDB-lite"/>
    </source>
</evidence>
<dbReference type="EMBL" id="CP098611">
    <property type="protein sequence ID" value="USR89812.1"/>
    <property type="molecule type" value="Genomic_DNA"/>
</dbReference>
<evidence type="ECO:0000256" key="2">
    <source>
        <dbReference type="SAM" id="SignalP"/>
    </source>
</evidence>
<keyword evidence="4" id="KW-1185">Reference proteome</keyword>
<dbReference type="Proteomes" id="UP001056708">
    <property type="component" value="Chromosome"/>
</dbReference>